<sequence length="120" mass="13090">MLVSSSSTSTSSASSFTKLQHKVNVLNKFKDDLSTIITESRFPVTTSTSTTYVNNSDLQNFKQAILKKLQTPTPVSISINEELLSNKLETIQSSLDDTLDGAQNSQASKEETSCSGFVYN</sequence>
<protein>
    <submittedName>
        <fullName evidence="1">Uncharacterized protein</fullName>
    </submittedName>
</protein>
<name>A0ACB9FHT0_ARCLA</name>
<gene>
    <name evidence="1" type="ORF">L6452_01772</name>
</gene>
<dbReference type="EMBL" id="CM042047">
    <property type="protein sequence ID" value="KAI3770632.1"/>
    <property type="molecule type" value="Genomic_DNA"/>
</dbReference>
<comment type="caution">
    <text evidence="1">The sequence shown here is derived from an EMBL/GenBank/DDBJ whole genome shotgun (WGS) entry which is preliminary data.</text>
</comment>
<dbReference type="Proteomes" id="UP001055879">
    <property type="component" value="Linkage Group LG01"/>
</dbReference>
<reference evidence="1 2" key="2">
    <citation type="journal article" date="2022" name="Mol. Ecol. Resour.">
        <title>The genomes of chicory, endive, great burdock and yacon provide insights into Asteraceae paleo-polyploidization history and plant inulin production.</title>
        <authorList>
            <person name="Fan W."/>
            <person name="Wang S."/>
            <person name="Wang H."/>
            <person name="Wang A."/>
            <person name="Jiang F."/>
            <person name="Liu H."/>
            <person name="Zhao H."/>
            <person name="Xu D."/>
            <person name="Zhang Y."/>
        </authorList>
    </citation>
    <scope>NUCLEOTIDE SEQUENCE [LARGE SCALE GENOMIC DNA]</scope>
    <source>
        <strain evidence="2">cv. Niubang</strain>
    </source>
</reference>
<keyword evidence="2" id="KW-1185">Reference proteome</keyword>
<evidence type="ECO:0000313" key="1">
    <source>
        <dbReference type="EMBL" id="KAI3770632.1"/>
    </source>
</evidence>
<proteinExistence type="predicted"/>
<organism evidence="1 2">
    <name type="scientific">Arctium lappa</name>
    <name type="common">Greater burdock</name>
    <name type="synonym">Lappa major</name>
    <dbReference type="NCBI Taxonomy" id="4217"/>
    <lineage>
        <taxon>Eukaryota</taxon>
        <taxon>Viridiplantae</taxon>
        <taxon>Streptophyta</taxon>
        <taxon>Embryophyta</taxon>
        <taxon>Tracheophyta</taxon>
        <taxon>Spermatophyta</taxon>
        <taxon>Magnoliopsida</taxon>
        <taxon>eudicotyledons</taxon>
        <taxon>Gunneridae</taxon>
        <taxon>Pentapetalae</taxon>
        <taxon>asterids</taxon>
        <taxon>campanulids</taxon>
        <taxon>Asterales</taxon>
        <taxon>Asteraceae</taxon>
        <taxon>Carduoideae</taxon>
        <taxon>Cardueae</taxon>
        <taxon>Arctiinae</taxon>
        <taxon>Arctium</taxon>
    </lineage>
</organism>
<evidence type="ECO:0000313" key="2">
    <source>
        <dbReference type="Proteomes" id="UP001055879"/>
    </source>
</evidence>
<reference evidence="2" key="1">
    <citation type="journal article" date="2022" name="Mol. Ecol. Resour.">
        <title>The genomes of chicory, endive, great burdock and yacon provide insights into Asteraceae palaeo-polyploidization history and plant inulin production.</title>
        <authorList>
            <person name="Fan W."/>
            <person name="Wang S."/>
            <person name="Wang H."/>
            <person name="Wang A."/>
            <person name="Jiang F."/>
            <person name="Liu H."/>
            <person name="Zhao H."/>
            <person name="Xu D."/>
            <person name="Zhang Y."/>
        </authorList>
    </citation>
    <scope>NUCLEOTIDE SEQUENCE [LARGE SCALE GENOMIC DNA]</scope>
    <source>
        <strain evidence="2">cv. Niubang</strain>
    </source>
</reference>
<accession>A0ACB9FHT0</accession>